<organism evidence="3 4">
    <name type="scientific">Artemisia annua</name>
    <name type="common">Sweet wormwood</name>
    <dbReference type="NCBI Taxonomy" id="35608"/>
    <lineage>
        <taxon>Eukaryota</taxon>
        <taxon>Viridiplantae</taxon>
        <taxon>Streptophyta</taxon>
        <taxon>Embryophyta</taxon>
        <taxon>Tracheophyta</taxon>
        <taxon>Spermatophyta</taxon>
        <taxon>Magnoliopsida</taxon>
        <taxon>eudicotyledons</taxon>
        <taxon>Gunneridae</taxon>
        <taxon>Pentapetalae</taxon>
        <taxon>asterids</taxon>
        <taxon>campanulids</taxon>
        <taxon>Asterales</taxon>
        <taxon>Asteraceae</taxon>
        <taxon>Asteroideae</taxon>
        <taxon>Anthemideae</taxon>
        <taxon>Artemisiinae</taxon>
        <taxon>Artemisia</taxon>
    </lineage>
</organism>
<evidence type="ECO:0000256" key="1">
    <source>
        <dbReference type="SAM" id="Coils"/>
    </source>
</evidence>
<gene>
    <name evidence="3" type="ORF">CTI12_AA203270</name>
</gene>
<name>A0A2U1P1Q1_ARTAN</name>
<evidence type="ECO:0000256" key="2">
    <source>
        <dbReference type="SAM" id="MobiDB-lite"/>
    </source>
</evidence>
<evidence type="ECO:0000313" key="3">
    <source>
        <dbReference type="EMBL" id="PWA79686.1"/>
    </source>
</evidence>
<feature type="compositionally biased region" description="Polar residues" evidence="2">
    <location>
        <begin position="65"/>
        <end position="86"/>
    </location>
</feature>
<feature type="region of interest" description="Disordered" evidence="2">
    <location>
        <begin position="30"/>
        <end position="130"/>
    </location>
</feature>
<protein>
    <submittedName>
        <fullName evidence="3">Uncharacterized protein</fullName>
    </submittedName>
</protein>
<dbReference type="OrthoDB" id="1724644at2759"/>
<reference evidence="3 4" key="1">
    <citation type="journal article" date="2018" name="Mol. Plant">
        <title>The genome of Artemisia annua provides insight into the evolution of Asteraceae family and artemisinin biosynthesis.</title>
        <authorList>
            <person name="Shen Q."/>
            <person name="Zhang L."/>
            <person name="Liao Z."/>
            <person name="Wang S."/>
            <person name="Yan T."/>
            <person name="Shi P."/>
            <person name="Liu M."/>
            <person name="Fu X."/>
            <person name="Pan Q."/>
            <person name="Wang Y."/>
            <person name="Lv Z."/>
            <person name="Lu X."/>
            <person name="Zhang F."/>
            <person name="Jiang W."/>
            <person name="Ma Y."/>
            <person name="Chen M."/>
            <person name="Hao X."/>
            <person name="Li L."/>
            <person name="Tang Y."/>
            <person name="Lv G."/>
            <person name="Zhou Y."/>
            <person name="Sun X."/>
            <person name="Brodelius P.E."/>
            <person name="Rose J.K.C."/>
            <person name="Tang K."/>
        </authorList>
    </citation>
    <scope>NUCLEOTIDE SEQUENCE [LARGE SCALE GENOMIC DNA]</scope>
    <source>
        <strain evidence="4">cv. Huhao1</strain>
        <tissue evidence="3">Leaf</tissue>
    </source>
</reference>
<keyword evidence="1" id="KW-0175">Coiled coil</keyword>
<dbReference type="EMBL" id="PKPP01001823">
    <property type="protein sequence ID" value="PWA79686.1"/>
    <property type="molecule type" value="Genomic_DNA"/>
</dbReference>
<dbReference type="AlphaFoldDB" id="A0A2U1P1Q1"/>
<comment type="caution">
    <text evidence="3">The sequence shown here is derived from an EMBL/GenBank/DDBJ whole genome shotgun (WGS) entry which is preliminary data.</text>
</comment>
<keyword evidence="4" id="KW-1185">Reference proteome</keyword>
<feature type="compositionally biased region" description="Low complexity" evidence="2">
    <location>
        <begin position="32"/>
        <end position="46"/>
    </location>
</feature>
<feature type="compositionally biased region" description="Basic and acidic residues" evidence="2">
    <location>
        <begin position="101"/>
        <end position="110"/>
    </location>
</feature>
<proteinExistence type="predicted"/>
<feature type="coiled-coil region" evidence="1">
    <location>
        <begin position="133"/>
        <end position="160"/>
    </location>
</feature>
<dbReference type="PANTHER" id="PTHR35099:SF2">
    <property type="entry name" value="OS02G0182700 PROTEIN"/>
    <property type="match status" value="1"/>
</dbReference>
<accession>A0A2U1P1Q1</accession>
<evidence type="ECO:0000313" key="4">
    <source>
        <dbReference type="Proteomes" id="UP000245207"/>
    </source>
</evidence>
<dbReference type="PANTHER" id="PTHR35099">
    <property type="entry name" value="OS02G0182700 PROTEIN"/>
    <property type="match status" value="1"/>
</dbReference>
<sequence>MKNKEEYWVTSALTNDNIVADFLVRIKQLHPSSSSQPSTSKTTTTTWLSPMRWGHRKSRSKPPSIVNNNTAAIKQQQQSGSPTTPLCWSGGAGTSTDGYDESSRSGDRSNKGALANEGATTSGYKKSRKRKSFAELKEEEDFLLKERQQLNRELESMRVTMSTQIATSQNLKKFKIDLHKKPNEEMNRATNMVNRQAHTSSIVEAETEAHKTGFALPDLNMAPDEEAL</sequence>
<dbReference type="Proteomes" id="UP000245207">
    <property type="component" value="Unassembled WGS sequence"/>
</dbReference>